<evidence type="ECO:0000313" key="1">
    <source>
        <dbReference type="EMBL" id="GID54375.1"/>
    </source>
</evidence>
<keyword evidence="2" id="KW-1185">Reference proteome</keyword>
<dbReference type="EMBL" id="BOMG01000040">
    <property type="protein sequence ID" value="GID54375.1"/>
    <property type="molecule type" value="Genomic_DNA"/>
</dbReference>
<protein>
    <submittedName>
        <fullName evidence="1">Uncharacterized protein</fullName>
    </submittedName>
</protein>
<reference evidence="1 2" key="1">
    <citation type="submission" date="2021-01" db="EMBL/GenBank/DDBJ databases">
        <title>Whole genome shotgun sequence of Actinoplanes couchii NBRC 106145.</title>
        <authorList>
            <person name="Komaki H."/>
            <person name="Tamura T."/>
        </authorList>
    </citation>
    <scope>NUCLEOTIDE SEQUENCE [LARGE SCALE GENOMIC DNA]</scope>
    <source>
        <strain evidence="1 2">NBRC 106145</strain>
    </source>
</reference>
<organism evidence="1 2">
    <name type="scientific">Actinoplanes couchii</name>
    <dbReference type="NCBI Taxonomy" id="403638"/>
    <lineage>
        <taxon>Bacteria</taxon>
        <taxon>Bacillati</taxon>
        <taxon>Actinomycetota</taxon>
        <taxon>Actinomycetes</taxon>
        <taxon>Micromonosporales</taxon>
        <taxon>Micromonosporaceae</taxon>
        <taxon>Actinoplanes</taxon>
    </lineage>
</organism>
<dbReference type="RefSeq" id="WP_203795483.1">
    <property type="nucleotide sequence ID" value="NZ_BAAAQE010000035.1"/>
</dbReference>
<dbReference type="Proteomes" id="UP000612282">
    <property type="component" value="Unassembled WGS sequence"/>
</dbReference>
<gene>
    <name evidence="1" type="ORF">Aco03nite_027790</name>
</gene>
<comment type="caution">
    <text evidence="1">The sequence shown here is derived from an EMBL/GenBank/DDBJ whole genome shotgun (WGS) entry which is preliminary data.</text>
</comment>
<name>A0ABQ3X7I0_9ACTN</name>
<proteinExistence type="predicted"/>
<accession>A0ABQ3X7I0</accession>
<evidence type="ECO:0000313" key="2">
    <source>
        <dbReference type="Proteomes" id="UP000612282"/>
    </source>
</evidence>
<sequence length="149" mass="16397">MIRRTDWMNVTIENVDFQDLGDLRFRNGQAKSGATTCTMLPFDTQPAYGEYLAEEPANSPATEDALIVIECGAAPATQALIPVQLSHDGKARHATGHIEADPPTSPANRMLFRSYKIVDGAIRAVVQRTDGDTETRRYLFAGGTRWEEA</sequence>